<dbReference type="STRING" id="1776384.GCA_900086585_01172"/>
<evidence type="ECO:0000256" key="6">
    <source>
        <dbReference type="ARBA" id="ARBA00022967"/>
    </source>
</evidence>
<evidence type="ECO:0000256" key="7">
    <source>
        <dbReference type="ARBA" id="ARBA00022989"/>
    </source>
</evidence>
<dbReference type="PANTHER" id="PTHR48085">
    <property type="entry name" value="CADMIUM/ZINC-TRANSPORTING ATPASE HMA2-RELATED"/>
    <property type="match status" value="1"/>
</dbReference>
<dbReference type="GO" id="GO:0016887">
    <property type="term" value="F:ATP hydrolysis activity"/>
    <property type="evidence" value="ECO:0007669"/>
    <property type="project" value="InterPro"/>
</dbReference>
<evidence type="ECO:0000256" key="10">
    <source>
        <dbReference type="ARBA" id="ARBA00049338"/>
    </source>
</evidence>
<dbReference type="GO" id="GO:0005886">
    <property type="term" value="C:plasma membrane"/>
    <property type="evidence" value="ECO:0007669"/>
    <property type="project" value="UniProtKB-SubCell"/>
</dbReference>
<evidence type="ECO:0000256" key="11">
    <source>
        <dbReference type="RuleBase" id="RU362081"/>
    </source>
</evidence>
<keyword evidence="13" id="KW-0378">Hydrolase</keyword>
<dbReference type="NCBIfam" id="TIGR01512">
    <property type="entry name" value="ATPase-IB2_Cd"/>
    <property type="match status" value="1"/>
</dbReference>
<sequence length="608" mass="65130">MTKSQKIDLVKIFAAAALFIGGYATDIIWFFIAAYVIAGYRTIIEAVMGIVRGQLLDENFLMTIASLGAAYCRDYPEAVAVMLFYQVGEFFEHYAVNNSRKSIADLMDIKAEFANKLVDGKEITVEPEELTLGDLILVKPGEKIPVDGIVIEGNSSLDTAALTGESVPRDVGIDDEIISGTINLTGVLKVKVTKLYEDSTVAKVLDLVENSGSRKASVEKFITKFAHYYTPIVVGLAILLALVPPLLLSGQHFDDWLYRAMIFLVISCPCALVISVPLSLFAGVGSASKQGILVKGSNYLEALAHVKAFAFDKTGTLTTGKFAVTKVHTMADATEDQLLEIAAHGESLSNHPIALSIVQHFGKVDSSQVTNYEEISGKGVSGIYKGKKIYCGNSRLMQDLGVKFTAPAEIGSVVHVVCGGTYLGYIVVADTIRENSAATIKDLMHLGVEQTIMLTGDRQEIAEAVASEIGITNVLSELLPEDKVTSLESVLHTSQKGRLVFVGDGINDAPVLARADVGIAMGAFGSDAAIEASDVVIMADDISKLVTVTRIARKTLRICKQNVIFALAVKFAIMALGALGMATMWDAVFADVGVAFIAILNAMRALKL</sequence>
<dbReference type="InterPro" id="IPR023299">
    <property type="entry name" value="ATPase_P-typ_cyto_dom_N"/>
</dbReference>
<organism evidence="13 14">
    <name type="scientific">Emergencia timonensis</name>
    <dbReference type="NCBI Taxonomy" id="1776384"/>
    <lineage>
        <taxon>Bacteria</taxon>
        <taxon>Bacillati</taxon>
        <taxon>Bacillota</taxon>
        <taxon>Clostridia</taxon>
        <taxon>Peptostreptococcales</taxon>
        <taxon>Anaerovoracaceae</taxon>
        <taxon>Emergencia</taxon>
    </lineage>
</organism>
<reference evidence="13 14" key="1">
    <citation type="submission" date="2018-08" db="EMBL/GenBank/DDBJ databases">
        <title>A genome reference for cultivated species of the human gut microbiota.</title>
        <authorList>
            <person name="Zou Y."/>
            <person name="Xue W."/>
            <person name="Luo G."/>
        </authorList>
    </citation>
    <scope>NUCLEOTIDE SEQUENCE [LARGE SCALE GENOMIC DNA]</scope>
    <source>
        <strain evidence="13 14">AM07-24</strain>
    </source>
</reference>
<dbReference type="InterPro" id="IPR027256">
    <property type="entry name" value="P-typ_ATPase_IB"/>
</dbReference>
<keyword evidence="11" id="KW-0547">Nucleotide-binding</keyword>
<dbReference type="InterPro" id="IPR023298">
    <property type="entry name" value="ATPase_P-typ_TM_dom_sf"/>
</dbReference>
<dbReference type="PRINTS" id="PR00119">
    <property type="entry name" value="CATATPASE"/>
</dbReference>
<dbReference type="EMBL" id="QRMS01000008">
    <property type="protein sequence ID" value="RHJ83693.1"/>
    <property type="molecule type" value="Genomic_DNA"/>
</dbReference>
<evidence type="ECO:0000256" key="2">
    <source>
        <dbReference type="ARBA" id="ARBA00006024"/>
    </source>
</evidence>
<feature type="transmembrane region" description="Helical" evidence="11">
    <location>
        <begin position="260"/>
        <end position="285"/>
    </location>
</feature>
<evidence type="ECO:0000256" key="3">
    <source>
        <dbReference type="ARBA" id="ARBA00022539"/>
    </source>
</evidence>
<comment type="similarity">
    <text evidence="2 11">Belongs to the cation transport ATPase (P-type) (TC 3.A.3) family. Type IB subfamily.</text>
</comment>
<dbReference type="AlphaFoldDB" id="A0A415DUB4"/>
<feature type="transmembrane region" description="Helical" evidence="11">
    <location>
        <begin position="228"/>
        <end position="248"/>
    </location>
</feature>
<dbReference type="NCBIfam" id="TIGR01494">
    <property type="entry name" value="ATPase_P-type"/>
    <property type="match status" value="1"/>
</dbReference>
<dbReference type="GO" id="GO:0008551">
    <property type="term" value="F:P-type cadmium transporter activity"/>
    <property type="evidence" value="ECO:0007669"/>
    <property type="project" value="UniProtKB-EC"/>
</dbReference>
<dbReference type="InterPro" id="IPR008250">
    <property type="entry name" value="ATPase_P-typ_transduc_dom_A_sf"/>
</dbReference>
<dbReference type="SFLD" id="SFLDS00003">
    <property type="entry name" value="Haloacid_Dehalogenase"/>
    <property type="match status" value="1"/>
</dbReference>
<dbReference type="GO" id="GO:0005524">
    <property type="term" value="F:ATP binding"/>
    <property type="evidence" value="ECO:0007669"/>
    <property type="project" value="UniProtKB-UniRule"/>
</dbReference>
<keyword evidence="6" id="KW-1278">Translocase</keyword>
<dbReference type="EC" id="7.2.2.21" evidence="9"/>
<comment type="caution">
    <text evidence="13">The sequence shown here is derived from an EMBL/GenBank/DDBJ whole genome shotgun (WGS) entry which is preliminary data.</text>
</comment>
<dbReference type="PRINTS" id="PR00941">
    <property type="entry name" value="CDATPASE"/>
</dbReference>
<dbReference type="SFLD" id="SFLDF00027">
    <property type="entry name" value="p-type_atpase"/>
    <property type="match status" value="1"/>
</dbReference>
<dbReference type="InterPro" id="IPR023214">
    <property type="entry name" value="HAD_sf"/>
</dbReference>
<keyword evidence="4 11" id="KW-0812">Transmembrane</keyword>
<gene>
    <name evidence="13" type="primary">cadA</name>
    <name evidence="13" type="ORF">DW099_18390</name>
</gene>
<dbReference type="PANTHER" id="PTHR48085:SF5">
    <property type="entry name" value="CADMIUM_ZINC-TRANSPORTING ATPASE HMA4-RELATED"/>
    <property type="match status" value="1"/>
</dbReference>
<dbReference type="InterPro" id="IPR044492">
    <property type="entry name" value="P_typ_ATPase_HD_dom"/>
</dbReference>
<evidence type="ECO:0000256" key="5">
    <source>
        <dbReference type="ARBA" id="ARBA00022723"/>
    </source>
</evidence>
<dbReference type="SUPFAM" id="SSF56784">
    <property type="entry name" value="HAD-like"/>
    <property type="match status" value="1"/>
</dbReference>
<evidence type="ECO:0000313" key="14">
    <source>
        <dbReference type="Proteomes" id="UP000284841"/>
    </source>
</evidence>
<dbReference type="InterPro" id="IPR018303">
    <property type="entry name" value="ATPase_P-typ_P_site"/>
</dbReference>
<evidence type="ECO:0000256" key="8">
    <source>
        <dbReference type="ARBA" id="ARBA00023136"/>
    </source>
</evidence>
<evidence type="ECO:0000313" key="13">
    <source>
        <dbReference type="EMBL" id="RHJ83693.1"/>
    </source>
</evidence>
<dbReference type="Gene3D" id="3.40.1110.10">
    <property type="entry name" value="Calcium-transporting ATPase, cytoplasmic domain N"/>
    <property type="match status" value="1"/>
</dbReference>
<evidence type="ECO:0000259" key="12">
    <source>
        <dbReference type="Pfam" id="PF00122"/>
    </source>
</evidence>
<dbReference type="NCBIfam" id="TIGR01525">
    <property type="entry name" value="ATPase-IB_hvy"/>
    <property type="match status" value="1"/>
</dbReference>
<dbReference type="Proteomes" id="UP000284841">
    <property type="component" value="Unassembled WGS sequence"/>
</dbReference>
<feature type="transmembrane region" description="Helical" evidence="11">
    <location>
        <begin position="563"/>
        <end position="582"/>
    </location>
</feature>
<evidence type="ECO:0000256" key="4">
    <source>
        <dbReference type="ARBA" id="ARBA00022692"/>
    </source>
</evidence>
<dbReference type="InterPro" id="IPR036412">
    <property type="entry name" value="HAD-like_sf"/>
</dbReference>
<keyword evidence="14" id="KW-1185">Reference proteome</keyword>
<dbReference type="FunFam" id="2.70.150.10:FF:000002">
    <property type="entry name" value="Copper-transporting ATPase 1, putative"/>
    <property type="match status" value="1"/>
</dbReference>
<comment type="catalytic activity">
    <reaction evidence="10">
        <text>Cd(2+)(in) + ATP + H2O = Cd(2+)(out) + ADP + phosphate + H(+)</text>
        <dbReference type="Rhea" id="RHEA:12132"/>
        <dbReference type="ChEBI" id="CHEBI:15377"/>
        <dbReference type="ChEBI" id="CHEBI:15378"/>
        <dbReference type="ChEBI" id="CHEBI:30616"/>
        <dbReference type="ChEBI" id="CHEBI:43474"/>
        <dbReference type="ChEBI" id="CHEBI:48775"/>
        <dbReference type="ChEBI" id="CHEBI:456216"/>
        <dbReference type="EC" id="7.2.2.21"/>
    </reaction>
</comment>
<dbReference type="InterPro" id="IPR001757">
    <property type="entry name" value="P_typ_ATPase"/>
</dbReference>
<dbReference type="RefSeq" id="WP_118336653.1">
    <property type="nucleotide sequence ID" value="NZ_AP025567.1"/>
</dbReference>
<dbReference type="InterPro" id="IPR051014">
    <property type="entry name" value="Cation_Transport_ATPase_IB"/>
</dbReference>
<dbReference type="Pfam" id="PF00702">
    <property type="entry name" value="Hydrolase"/>
    <property type="match status" value="1"/>
</dbReference>
<keyword evidence="8 11" id="KW-0472">Membrane</keyword>
<keyword evidence="11" id="KW-1003">Cell membrane</keyword>
<proteinExistence type="inferred from homology"/>
<dbReference type="Pfam" id="PF00122">
    <property type="entry name" value="E1-E2_ATPase"/>
    <property type="match status" value="1"/>
</dbReference>
<dbReference type="SUPFAM" id="SSF81653">
    <property type="entry name" value="Calcium ATPase, transduction domain A"/>
    <property type="match status" value="1"/>
</dbReference>
<dbReference type="OrthoDB" id="9813266at2"/>
<feature type="domain" description="P-type ATPase A" evidence="12">
    <location>
        <begin position="111"/>
        <end position="209"/>
    </location>
</feature>
<dbReference type="SFLD" id="SFLDG00002">
    <property type="entry name" value="C1.7:_P-type_atpase_like"/>
    <property type="match status" value="1"/>
</dbReference>
<keyword evidence="11" id="KW-0067">ATP-binding</keyword>
<keyword evidence="3" id="KW-0104">Cadmium</keyword>
<dbReference type="Gene3D" id="2.70.150.10">
    <property type="entry name" value="Calcium-transporting ATPase, cytoplasmic transduction domain A"/>
    <property type="match status" value="1"/>
</dbReference>
<keyword evidence="7 11" id="KW-1133">Transmembrane helix</keyword>
<accession>A0A415DUB4</accession>
<dbReference type="SUPFAM" id="SSF81665">
    <property type="entry name" value="Calcium ATPase, transmembrane domain M"/>
    <property type="match status" value="1"/>
</dbReference>
<dbReference type="PROSITE" id="PS00154">
    <property type="entry name" value="ATPASE_E1_E2"/>
    <property type="match status" value="1"/>
</dbReference>
<dbReference type="InterPro" id="IPR059000">
    <property type="entry name" value="ATPase_P-type_domA"/>
</dbReference>
<evidence type="ECO:0000256" key="9">
    <source>
        <dbReference type="ARBA" id="ARBA00039103"/>
    </source>
</evidence>
<comment type="subcellular location">
    <subcellularLocation>
        <location evidence="1">Cell membrane</location>
        <topology evidence="1">Multi-pass membrane protein</topology>
    </subcellularLocation>
</comment>
<evidence type="ECO:0000256" key="1">
    <source>
        <dbReference type="ARBA" id="ARBA00004651"/>
    </source>
</evidence>
<protein>
    <recommendedName>
        <fullName evidence="9">Cd(2+)-exporting ATPase</fullName>
        <ecNumber evidence="9">7.2.2.21</ecNumber>
    </recommendedName>
</protein>
<dbReference type="GO" id="GO:0046872">
    <property type="term" value="F:metal ion binding"/>
    <property type="evidence" value="ECO:0007669"/>
    <property type="project" value="UniProtKB-KW"/>
</dbReference>
<keyword evidence="5 11" id="KW-0479">Metal-binding</keyword>
<feature type="transmembrane region" description="Helical" evidence="11">
    <location>
        <begin position="12"/>
        <end position="38"/>
    </location>
</feature>
<dbReference type="Gene3D" id="3.40.50.1000">
    <property type="entry name" value="HAD superfamily/HAD-like"/>
    <property type="match status" value="1"/>
</dbReference>
<name>A0A415DUB4_9FIRM</name>